<evidence type="ECO:0008006" key="3">
    <source>
        <dbReference type="Google" id="ProtNLM"/>
    </source>
</evidence>
<accession>A0A8J6MZS9</accession>
<dbReference type="GO" id="GO:0002143">
    <property type="term" value="P:tRNA wobble position uridine thiolation"/>
    <property type="evidence" value="ECO:0007669"/>
    <property type="project" value="InterPro"/>
</dbReference>
<protein>
    <recommendedName>
        <fullName evidence="3">Sulfurtransferase complex subunit TusB</fullName>
    </recommendedName>
</protein>
<organism evidence="1 2">
    <name type="scientific">Candidatus Desulfacyla euxinica</name>
    <dbReference type="NCBI Taxonomy" id="2841693"/>
    <lineage>
        <taxon>Bacteria</taxon>
        <taxon>Deltaproteobacteria</taxon>
        <taxon>Candidatus Desulfacyla</taxon>
    </lineage>
</organism>
<sequence>MLYLLGDKIIGSVGVSYAQMDAEAIVVLIKDGVFLDIEAFQDKKIYAMDEDVKRRGMEGRLKDKAEIIGYDKLVDLILENKVVNFV</sequence>
<dbReference type="Gene3D" id="3.40.1260.10">
    <property type="entry name" value="DsrEFH-like"/>
    <property type="match status" value="1"/>
</dbReference>
<dbReference type="InterPro" id="IPR007215">
    <property type="entry name" value="Sulphur_relay_TusB/DsrH"/>
</dbReference>
<dbReference type="AlphaFoldDB" id="A0A8J6MZS9"/>
<comment type="caution">
    <text evidence="1">The sequence shown here is derived from an EMBL/GenBank/DDBJ whole genome shotgun (WGS) entry which is preliminary data.</text>
</comment>
<dbReference type="InterPro" id="IPR027396">
    <property type="entry name" value="DsrEFH-like"/>
</dbReference>
<dbReference type="EMBL" id="JACNJD010000175">
    <property type="protein sequence ID" value="MBC8176928.1"/>
    <property type="molecule type" value="Genomic_DNA"/>
</dbReference>
<dbReference type="GO" id="GO:0005737">
    <property type="term" value="C:cytoplasm"/>
    <property type="evidence" value="ECO:0007669"/>
    <property type="project" value="InterPro"/>
</dbReference>
<name>A0A8J6MZS9_9DELT</name>
<proteinExistence type="predicted"/>
<reference evidence="1 2" key="1">
    <citation type="submission" date="2020-08" db="EMBL/GenBank/DDBJ databases">
        <title>Bridging the membrane lipid divide: bacteria of the FCB group superphylum have the potential to synthesize archaeal ether lipids.</title>
        <authorList>
            <person name="Villanueva L."/>
            <person name="Von Meijenfeldt F.A.B."/>
            <person name="Westbye A.B."/>
            <person name="Yadav S."/>
            <person name="Hopmans E.C."/>
            <person name="Dutilh B.E."/>
            <person name="Sinninghe Damste J.S."/>
        </authorList>
    </citation>
    <scope>NUCLEOTIDE SEQUENCE [LARGE SCALE GENOMIC DNA]</scope>
    <source>
        <strain evidence="1">NIOZ-UU27</strain>
    </source>
</reference>
<gene>
    <name evidence="1" type="ORF">H8E19_05940</name>
</gene>
<evidence type="ECO:0000313" key="2">
    <source>
        <dbReference type="Proteomes" id="UP000650524"/>
    </source>
</evidence>
<evidence type="ECO:0000313" key="1">
    <source>
        <dbReference type="EMBL" id="MBC8176928.1"/>
    </source>
</evidence>
<dbReference type="Proteomes" id="UP000650524">
    <property type="component" value="Unassembled WGS sequence"/>
</dbReference>
<dbReference type="SUPFAM" id="SSF75169">
    <property type="entry name" value="DsrEFH-like"/>
    <property type="match status" value="1"/>
</dbReference>
<dbReference type="Pfam" id="PF04077">
    <property type="entry name" value="DsrH"/>
    <property type="match status" value="1"/>
</dbReference>